<evidence type="ECO:0000313" key="4">
    <source>
        <dbReference type="Proteomes" id="UP001237448"/>
    </source>
</evidence>
<keyword evidence="4" id="KW-1185">Reference proteome</keyword>
<organism evidence="3 4">
    <name type="scientific">Labrys monachus</name>
    <dbReference type="NCBI Taxonomy" id="217067"/>
    <lineage>
        <taxon>Bacteria</taxon>
        <taxon>Pseudomonadati</taxon>
        <taxon>Pseudomonadota</taxon>
        <taxon>Alphaproteobacteria</taxon>
        <taxon>Hyphomicrobiales</taxon>
        <taxon>Xanthobacteraceae</taxon>
        <taxon>Labrys</taxon>
    </lineage>
</organism>
<dbReference type="RefSeq" id="WP_307424680.1">
    <property type="nucleotide sequence ID" value="NZ_JAUSVK010000001.1"/>
</dbReference>
<proteinExistence type="predicted"/>
<evidence type="ECO:0000259" key="2">
    <source>
        <dbReference type="Pfam" id="PF12697"/>
    </source>
</evidence>
<dbReference type="InterPro" id="IPR050266">
    <property type="entry name" value="AB_hydrolase_sf"/>
</dbReference>
<name>A0ABU0FAZ5_9HYPH</name>
<dbReference type="InterPro" id="IPR000073">
    <property type="entry name" value="AB_hydrolase_1"/>
</dbReference>
<keyword evidence="1" id="KW-0378">Hydrolase</keyword>
<dbReference type="EMBL" id="JAUSVK010000001">
    <property type="protein sequence ID" value="MDQ0391793.1"/>
    <property type="molecule type" value="Genomic_DNA"/>
</dbReference>
<feature type="domain" description="AB hydrolase-1" evidence="2">
    <location>
        <begin position="24"/>
        <end position="259"/>
    </location>
</feature>
<dbReference type="SUPFAM" id="SSF53474">
    <property type="entry name" value="alpha/beta-Hydrolases"/>
    <property type="match status" value="1"/>
</dbReference>
<dbReference type="PANTHER" id="PTHR43798:SF31">
    <property type="entry name" value="AB HYDROLASE SUPERFAMILY PROTEIN YCLE"/>
    <property type="match status" value="1"/>
</dbReference>
<evidence type="ECO:0000256" key="1">
    <source>
        <dbReference type="ARBA" id="ARBA00022801"/>
    </source>
</evidence>
<dbReference type="Proteomes" id="UP001237448">
    <property type="component" value="Unassembled WGS sequence"/>
</dbReference>
<accession>A0ABU0FAZ5</accession>
<sequence>MTSFHRLPDGTRLAYTEAGVGQPVVFLHGVLASKRFFERNLATLAQTFRVIAIDFRGHGDSDDSQGGNTVAQFARDLDHFLATKELADVIAVGWSMGNFVIWDYLEEFGANSRISAQICISQGPTDLISADWPHGFTDHVGLRDMVRTAQEDYAVLCAHVVTLLTHELPGPEDCVWMVEEQLKLLPNSAACILTDQTQRDYRAFLPSLAIPVLGIWGADEKAVSLKTADWMRANVPDFTLEIFGHSGHMPMWEEAGRFNNLVTSWIRDGRSIR</sequence>
<gene>
    <name evidence="3" type="ORF">J3R73_001585</name>
</gene>
<reference evidence="3 4" key="1">
    <citation type="submission" date="2023-07" db="EMBL/GenBank/DDBJ databases">
        <title>Genomic Encyclopedia of Type Strains, Phase IV (KMG-IV): sequencing the most valuable type-strain genomes for metagenomic binning, comparative biology and taxonomic classification.</title>
        <authorList>
            <person name="Goeker M."/>
        </authorList>
    </citation>
    <scope>NUCLEOTIDE SEQUENCE [LARGE SCALE GENOMIC DNA]</scope>
    <source>
        <strain evidence="3 4">DSM 5896</strain>
    </source>
</reference>
<dbReference type="Pfam" id="PF12697">
    <property type="entry name" value="Abhydrolase_6"/>
    <property type="match status" value="1"/>
</dbReference>
<dbReference type="InterPro" id="IPR029058">
    <property type="entry name" value="AB_hydrolase_fold"/>
</dbReference>
<dbReference type="PANTHER" id="PTHR43798">
    <property type="entry name" value="MONOACYLGLYCEROL LIPASE"/>
    <property type="match status" value="1"/>
</dbReference>
<comment type="caution">
    <text evidence="3">The sequence shown here is derived from an EMBL/GenBank/DDBJ whole genome shotgun (WGS) entry which is preliminary data.</text>
</comment>
<evidence type="ECO:0000313" key="3">
    <source>
        <dbReference type="EMBL" id="MDQ0391793.1"/>
    </source>
</evidence>
<protein>
    <submittedName>
        <fullName evidence="3">Pimeloyl-ACP methyl ester carboxylesterase</fullName>
    </submittedName>
</protein>
<dbReference type="Gene3D" id="3.40.50.1820">
    <property type="entry name" value="alpha/beta hydrolase"/>
    <property type="match status" value="1"/>
</dbReference>